<dbReference type="PANTHER" id="PTHR31272">
    <property type="entry name" value="CYTOCHROME C-TYPE BIOGENESIS PROTEIN HI_1454-RELATED"/>
    <property type="match status" value="1"/>
</dbReference>
<evidence type="ECO:0000256" key="6">
    <source>
        <dbReference type="ARBA" id="ARBA00023136"/>
    </source>
</evidence>
<feature type="transmembrane region" description="Helical" evidence="7">
    <location>
        <begin position="41"/>
        <end position="66"/>
    </location>
</feature>
<evidence type="ECO:0000313" key="10">
    <source>
        <dbReference type="Proteomes" id="UP000233526"/>
    </source>
</evidence>
<feature type="transmembrane region" description="Helical" evidence="7">
    <location>
        <begin position="153"/>
        <end position="179"/>
    </location>
</feature>
<dbReference type="PANTHER" id="PTHR31272:SF9">
    <property type="entry name" value="BLL1027 PROTEIN"/>
    <property type="match status" value="1"/>
</dbReference>
<keyword evidence="4" id="KW-0201">Cytochrome c-type biogenesis</keyword>
<feature type="transmembrane region" description="Helical" evidence="7">
    <location>
        <begin position="6"/>
        <end position="29"/>
    </location>
</feature>
<evidence type="ECO:0000256" key="2">
    <source>
        <dbReference type="ARBA" id="ARBA00006143"/>
    </source>
</evidence>
<organism evidence="9 10">
    <name type="scientific">Aeromonas sobria</name>
    <dbReference type="NCBI Taxonomy" id="646"/>
    <lineage>
        <taxon>Bacteria</taxon>
        <taxon>Pseudomonadati</taxon>
        <taxon>Pseudomonadota</taxon>
        <taxon>Gammaproteobacteria</taxon>
        <taxon>Aeromonadales</taxon>
        <taxon>Aeromonadaceae</taxon>
        <taxon>Aeromonas</taxon>
    </lineage>
</organism>
<dbReference type="GO" id="GO:0017004">
    <property type="term" value="P:cytochrome complex assembly"/>
    <property type="evidence" value="ECO:0007669"/>
    <property type="project" value="UniProtKB-KW"/>
</dbReference>
<protein>
    <submittedName>
        <fullName evidence="9">Cytochrome C biogenesis protein</fullName>
    </submittedName>
</protein>
<dbReference type="Proteomes" id="UP000233526">
    <property type="component" value="Unassembled WGS sequence"/>
</dbReference>
<evidence type="ECO:0000259" key="8">
    <source>
        <dbReference type="Pfam" id="PF02683"/>
    </source>
</evidence>
<evidence type="ECO:0000256" key="3">
    <source>
        <dbReference type="ARBA" id="ARBA00022692"/>
    </source>
</evidence>
<feature type="transmembrane region" description="Helical" evidence="7">
    <location>
        <begin position="72"/>
        <end position="93"/>
    </location>
</feature>
<dbReference type="InterPro" id="IPR051790">
    <property type="entry name" value="Cytochrome_c-biogenesis_DsbD"/>
</dbReference>
<feature type="domain" description="Cytochrome C biogenesis protein transmembrane" evidence="8">
    <location>
        <begin position="6"/>
        <end position="205"/>
    </location>
</feature>
<dbReference type="InterPro" id="IPR003834">
    <property type="entry name" value="Cyt_c_assmbl_TM_dom"/>
</dbReference>
<dbReference type="EMBL" id="LJZX01000040">
    <property type="protein sequence ID" value="PKQ77063.1"/>
    <property type="molecule type" value="Genomic_DNA"/>
</dbReference>
<comment type="subcellular location">
    <subcellularLocation>
        <location evidence="1">Membrane</location>
        <topology evidence="1">Multi-pass membrane protein</topology>
    </subcellularLocation>
</comment>
<dbReference type="RefSeq" id="WP_101318717.1">
    <property type="nucleotide sequence ID" value="NZ_CAWNSS010000040.1"/>
</dbReference>
<reference evidence="9 10" key="1">
    <citation type="journal article" date="2017" name="Front. Microbiol.">
        <title>Strong Genomic and Phenotypic Heterogeneity in the Aeromonas sobria Species Complex.</title>
        <authorList>
            <person name="Gauthier J."/>
            <person name="Vincent A.T."/>
            <person name="Charette S.J."/>
            <person name="Derome N."/>
        </authorList>
    </citation>
    <scope>NUCLEOTIDE SEQUENCE [LARGE SCALE GENOMIC DNA]</scope>
    <source>
        <strain evidence="9 10">JF2635</strain>
    </source>
</reference>
<keyword evidence="3 7" id="KW-0812">Transmembrane</keyword>
<feature type="transmembrane region" description="Helical" evidence="7">
    <location>
        <begin position="113"/>
        <end position="133"/>
    </location>
</feature>
<evidence type="ECO:0000256" key="5">
    <source>
        <dbReference type="ARBA" id="ARBA00022989"/>
    </source>
</evidence>
<feature type="transmembrane region" description="Helical" evidence="7">
    <location>
        <begin position="191"/>
        <end position="211"/>
    </location>
</feature>
<evidence type="ECO:0000256" key="1">
    <source>
        <dbReference type="ARBA" id="ARBA00004141"/>
    </source>
</evidence>
<keyword evidence="6 7" id="KW-0472">Membrane</keyword>
<sequence>MDMSSIPLAFMAGILSLLSPCVLPMIPAVASSAMQASRTGLILLAVGISVTFAVAGSLITFILLSLGISPDILRYFSASLILLMGIVLLTPALNDRMSYWLSLLVSRMPGGNVQGSGAAFQLVVGMSLGLVWLPCVGPTLGTAIALASTGQNMVMAFFVMLSFGLGCALPLVGIGYASGVQLKKIGNSARYGKYILAIALILLSTMIFTGFDKVLEIWAINWLPDWVTSI</sequence>
<keyword evidence="5 7" id="KW-1133">Transmembrane helix</keyword>
<dbReference type="AlphaFoldDB" id="A0A2N3IWN2"/>
<dbReference type="Pfam" id="PF02683">
    <property type="entry name" value="DsbD_TM"/>
    <property type="match status" value="1"/>
</dbReference>
<comment type="caution">
    <text evidence="9">The sequence shown here is derived from an EMBL/GenBank/DDBJ whole genome shotgun (WGS) entry which is preliminary data.</text>
</comment>
<evidence type="ECO:0000256" key="4">
    <source>
        <dbReference type="ARBA" id="ARBA00022748"/>
    </source>
</evidence>
<evidence type="ECO:0000256" key="7">
    <source>
        <dbReference type="SAM" id="Phobius"/>
    </source>
</evidence>
<dbReference type="GO" id="GO:0016020">
    <property type="term" value="C:membrane"/>
    <property type="evidence" value="ECO:0007669"/>
    <property type="project" value="UniProtKB-SubCell"/>
</dbReference>
<proteinExistence type="inferred from homology"/>
<evidence type="ECO:0000313" key="9">
    <source>
        <dbReference type="EMBL" id="PKQ77063.1"/>
    </source>
</evidence>
<gene>
    <name evidence="9" type="ORF">AOX56_18015</name>
</gene>
<name>A0A2N3IWN2_AERSO</name>
<accession>A0A2N3IWN2</accession>
<comment type="similarity">
    <text evidence="2">Belongs to the DsbD family.</text>
</comment>